<dbReference type="STRING" id="570521.SAMN04488508_104230"/>
<keyword evidence="3 7" id="KW-0540">Nuclease</keyword>
<dbReference type="SUPFAM" id="SSF54211">
    <property type="entry name" value="Ribosomal protein S5 domain 2-like"/>
    <property type="match status" value="1"/>
</dbReference>
<protein>
    <recommendedName>
        <fullName evidence="7 8">Ribonuclease P protein component</fullName>
        <shortName evidence="7">RNase P protein</shortName>
        <shortName evidence="7">RNaseP protein</shortName>
        <ecNumber evidence="7 8">3.1.26.5</ecNumber>
    </recommendedName>
    <alternativeName>
        <fullName evidence="7">Protein C5</fullName>
    </alternativeName>
</protein>
<dbReference type="Gene3D" id="3.30.230.10">
    <property type="match status" value="1"/>
</dbReference>
<comment type="similarity">
    <text evidence="7">Belongs to the RnpA family.</text>
</comment>
<dbReference type="GO" id="GO:0004526">
    <property type="term" value="F:ribonuclease P activity"/>
    <property type="evidence" value="ECO:0007669"/>
    <property type="project" value="UniProtKB-UniRule"/>
</dbReference>
<keyword evidence="5 7" id="KW-0378">Hydrolase</keyword>
<comment type="catalytic activity">
    <reaction evidence="7">
        <text>Endonucleolytic cleavage of RNA, removing 5'-extranucleotides from tRNA precursor.</text>
        <dbReference type="EC" id="3.1.26.5"/>
    </reaction>
</comment>
<dbReference type="NCBIfam" id="TIGR00188">
    <property type="entry name" value="rnpA"/>
    <property type="match status" value="1"/>
</dbReference>
<evidence type="ECO:0000256" key="1">
    <source>
        <dbReference type="ARBA" id="ARBA00002663"/>
    </source>
</evidence>
<evidence type="ECO:0000256" key="2">
    <source>
        <dbReference type="ARBA" id="ARBA00022694"/>
    </source>
</evidence>
<dbReference type="InterPro" id="IPR014721">
    <property type="entry name" value="Ribsml_uS5_D2-typ_fold_subgr"/>
</dbReference>
<dbReference type="HAMAP" id="MF_00227">
    <property type="entry name" value="RNase_P"/>
    <property type="match status" value="1"/>
</dbReference>
<keyword evidence="4 7" id="KW-0255">Endonuclease</keyword>
<dbReference type="InterPro" id="IPR020568">
    <property type="entry name" value="Ribosomal_Su5_D2-typ_SF"/>
</dbReference>
<keyword evidence="10" id="KW-1185">Reference proteome</keyword>
<dbReference type="PANTHER" id="PTHR33992">
    <property type="entry name" value="RIBONUCLEASE P PROTEIN COMPONENT"/>
    <property type="match status" value="1"/>
</dbReference>
<reference evidence="10" key="1">
    <citation type="submission" date="2016-11" db="EMBL/GenBank/DDBJ databases">
        <authorList>
            <person name="Varghese N."/>
            <person name="Submissions S."/>
        </authorList>
    </citation>
    <scope>NUCLEOTIDE SEQUENCE [LARGE SCALE GENOMIC DNA]</scope>
    <source>
        <strain evidence="10">DSM 22623</strain>
    </source>
</reference>
<dbReference type="EMBL" id="FQYP01000004">
    <property type="protein sequence ID" value="SHI95788.1"/>
    <property type="molecule type" value="Genomic_DNA"/>
</dbReference>
<accession>A0A1M6FDI5</accession>
<dbReference type="GO" id="GO:0000049">
    <property type="term" value="F:tRNA binding"/>
    <property type="evidence" value="ECO:0007669"/>
    <property type="project" value="UniProtKB-UniRule"/>
</dbReference>
<evidence type="ECO:0000256" key="6">
    <source>
        <dbReference type="ARBA" id="ARBA00022884"/>
    </source>
</evidence>
<evidence type="ECO:0000313" key="9">
    <source>
        <dbReference type="EMBL" id="SHI95788.1"/>
    </source>
</evidence>
<proteinExistence type="inferred from homology"/>
<dbReference type="GO" id="GO:0030677">
    <property type="term" value="C:ribonuclease P complex"/>
    <property type="evidence" value="ECO:0007669"/>
    <property type="project" value="TreeGrafter"/>
</dbReference>
<dbReference type="AlphaFoldDB" id="A0A1M6FDI5"/>
<sequence>MMSESFGKKEKLKSKKEIELLFAEGKSIAKYPVRLVFKMVSFEEDVAFKVGTSVSKRYFKKAVDRNRIKRLMRESYRKNKYIVANTTHQFTFMFLYTGKEMPEYDLIESKIKGILLKFVKQEIEPKSK</sequence>
<dbReference type="InterPro" id="IPR020539">
    <property type="entry name" value="RNase_P_CS"/>
</dbReference>
<dbReference type="GO" id="GO:0042781">
    <property type="term" value="F:3'-tRNA processing endoribonuclease activity"/>
    <property type="evidence" value="ECO:0007669"/>
    <property type="project" value="TreeGrafter"/>
</dbReference>
<gene>
    <name evidence="7" type="primary">rnpA</name>
    <name evidence="9" type="ORF">SAMN04488508_104230</name>
</gene>
<dbReference type="Proteomes" id="UP000184432">
    <property type="component" value="Unassembled WGS sequence"/>
</dbReference>
<dbReference type="GO" id="GO:0001682">
    <property type="term" value="P:tRNA 5'-leader removal"/>
    <property type="evidence" value="ECO:0007669"/>
    <property type="project" value="UniProtKB-UniRule"/>
</dbReference>
<evidence type="ECO:0000256" key="4">
    <source>
        <dbReference type="ARBA" id="ARBA00022759"/>
    </source>
</evidence>
<evidence type="ECO:0000256" key="5">
    <source>
        <dbReference type="ARBA" id="ARBA00022801"/>
    </source>
</evidence>
<keyword evidence="2 7" id="KW-0819">tRNA processing</keyword>
<evidence type="ECO:0000256" key="7">
    <source>
        <dbReference type="HAMAP-Rule" id="MF_00227"/>
    </source>
</evidence>
<evidence type="ECO:0000313" key="10">
    <source>
        <dbReference type="Proteomes" id="UP000184432"/>
    </source>
</evidence>
<keyword evidence="6 7" id="KW-0694">RNA-binding</keyword>
<evidence type="ECO:0000256" key="3">
    <source>
        <dbReference type="ARBA" id="ARBA00022722"/>
    </source>
</evidence>
<comment type="function">
    <text evidence="1 7">RNaseP catalyzes the removal of the 5'-leader sequence from pre-tRNA to produce the mature 5'-terminus. It can also cleave other RNA substrates such as 4.5S RNA. The protein component plays an auxiliary but essential role in vivo by binding to the 5'-leader sequence and broadening the substrate specificity of the ribozyme.</text>
</comment>
<organism evidence="9 10">
    <name type="scientific">Aquimarina spongiae</name>
    <dbReference type="NCBI Taxonomy" id="570521"/>
    <lineage>
        <taxon>Bacteria</taxon>
        <taxon>Pseudomonadati</taxon>
        <taxon>Bacteroidota</taxon>
        <taxon>Flavobacteriia</taxon>
        <taxon>Flavobacteriales</taxon>
        <taxon>Flavobacteriaceae</taxon>
        <taxon>Aquimarina</taxon>
    </lineage>
</organism>
<dbReference type="Pfam" id="PF00825">
    <property type="entry name" value="Ribonuclease_P"/>
    <property type="match status" value="1"/>
</dbReference>
<name>A0A1M6FDI5_9FLAO</name>
<dbReference type="InterPro" id="IPR000100">
    <property type="entry name" value="RNase_P"/>
</dbReference>
<comment type="subunit">
    <text evidence="7">Consists of a catalytic RNA component (M1 or rnpB) and a protein subunit.</text>
</comment>
<evidence type="ECO:0000256" key="8">
    <source>
        <dbReference type="NCBIfam" id="TIGR00188"/>
    </source>
</evidence>
<dbReference type="PROSITE" id="PS00648">
    <property type="entry name" value="RIBONUCLEASE_P"/>
    <property type="match status" value="1"/>
</dbReference>
<dbReference type="PANTHER" id="PTHR33992:SF1">
    <property type="entry name" value="RIBONUCLEASE P PROTEIN COMPONENT"/>
    <property type="match status" value="1"/>
</dbReference>
<dbReference type="EC" id="3.1.26.5" evidence="7 8"/>